<proteinExistence type="predicted"/>
<name>A0A8C7G624_ONCKI</name>
<dbReference type="GeneTree" id="ENSGT00990000212678"/>
<feature type="region of interest" description="Disordered" evidence="1">
    <location>
        <begin position="153"/>
        <end position="174"/>
    </location>
</feature>
<evidence type="ECO:0008006" key="4">
    <source>
        <dbReference type="Google" id="ProtNLM"/>
    </source>
</evidence>
<reference evidence="2" key="2">
    <citation type="submission" date="2025-09" db="UniProtKB">
        <authorList>
            <consortium name="Ensembl"/>
        </authorList>
    </citation>
    <scope>IDENTIFICATION</scope>
</reference>
<dbReference type="PANTHER" id="PTHR33332">
    <property type="entry name" value="REVERSE TRANSCRIPTASE DOMAIN-CONTAINING PROTEIN"/>
    <property type="match status" value="1"/>
</dbReference>
<dbReference type="Ensembl" id="ENSOKIT00005039865.1">
    <property type="protein sequence ID" value="ENSOKIP00005037771.1"/>
    <property type="gene ID" value="ENSOKIG00005016099.1"/>
</dbReference>
<keyword evidence="3" id="KW-1185">Reference proteome</keyword>
<dbReference type="AlphaFoldDB" id="A0A8C7G624"/>
<evidence type="ECO:0000313" key="3">
    <source>
        <dbReference type="Proteomes" id="UP000694557"/>
    </source>
</evidence>
<protein>
    <recommendedName>
        <fullName evidence="4">Reverse transcriptase domain-containing protein</fullName>
    </recommendedName>
</protein>
<dbReference type="Proteomes" id="UP000694557">
    <property type="component" value="Unassembled WGS sequence"/>
</dbReference>
<sequence>MMSTDSKQPIMVWVLLSDMSKAFDCGNHAKLLLHLASLGLCPRQLTWLHSYITGRTQRVMANGIYSSWTEVTSGVPQGWVVLSTQRVIFEDTLDTCYADDIWLSCDLSLDWTVENHMLLNGKKSVKLIISFSQNPSQTAPLIIGGQAVPVGKAQNNKASKRTTNSLGNNILTRQ</sequence>
<reference evidence="2" key="1">
    <citation type="submission" date="2025-08" db="UniProtKB">
        <authorList>
            <consortium name="Ensembl"/>
        </authorList>
    </citation>
    <scope>IDENTIFICATION</scope>
</reference>
<evidence type="ECO:0000313" key="2">
    <source>
        <dbReference type="Ensembl" id="ENSOKIP00005037771.1"/>
    </source>
</evidence>
<evidence type="ECO:0000256" key="1">
    <source>
        <dbReference type="SAM" id="MobiDB-lite"/>
    </source>
</evidence>
<accession>A0A8C7G624</accession>
<organism evidence="2 3">
    <name type="scientific">Oncorhynchus kisutch</name>
    <name type="common">Coho salmon</name>
    <name type="synonym">Salmo kisutch</name>
    <dbReference type="NCBI Taxonomy" id="8019"/>
    <lineage>
        <taxon>Eukaryota</taxon>
        <taxon>Metazoa</taxon>
        <taxon>Chordata</taxon>
        <taxon>Craniata</taxon>
        <taxon>Vertebrata</taxon>
        <taxon>Euteleostomi</taxon>
        <taxon>Actinopterygii</taxon>
        <taxon>Neopterygii</taxon>
        <taxon>Teleostei</taxon>
        <taxon>Protacanthopterygii</taxon>
        <taxon>Salmoniformes</taxon>
        <taxon>Salmonidae</taxon>
        <taxon>Salmoninae</taxon>
        <taxon>Oncorhynchus</taxon>
    </lineage>
</organism>